<evidence type="ECO:0000256" key="8">
    <source>
        <dbReference type="ARBA" id="ARBA00022741"/>
    </source>
</evidence>
<proteinExistence type="inferred from homology"/>
<evidence type="ECO:0000256" key="17">
    <source>
        <dbReference type="PIRSR" id="PIRSR036959-1"/>
    </source>
</evidence>
<dbReference type="EC" id="2.7.7.50" evidence="3 16"/>
<keyword evidence="21" id="KW-1185">Reference proteome</keyword>
<name>A0A376B985_9ASCO</name>
<keyword evidence="5 16" id="KW-0507">mRNA processing</keyword>
<evidence type="ECO:0000256" key="5">
    <source>
        <dbReference type="ARBA" id="ARBA00022664"/>
    </source>
</evidence>
<dbReference type="VEuPathDB" id="FungiDB:SCODWIG_03019"/>
<evidence type="ECO:0000256" key="11">
    <source>
        <dbReference type="ARBA" id="ARBA00023242"/>
    </source>
</evidence>
<dbReference type="CDD" id="cd07895">
    <property type="entry name" value="Adenylation_mRNA_capping"/>
    <property type="match status" value="1"/>
</dbReference>
<evidence type="ECO:0000256" key="1">
    <source>
        <dbReference type="ARBA" id="ARBA00004123"/>
    </source>
</evidence>
<reference evidence="21" key="1">
    <citation type="submission" date="2018-06" db="EMBL/GenBank/DDBJ databases">
        <authorList>
            <person name="Guldener U."/>
        </authorList>
    </citation>
    <scope>NUCLEOTIDE SEQUENCE [LARGE SCALE GENOMIC DNA]</scope>
    <source>
        <strain evidence="21">UTAD17</strain>
    </source>
</reference>
<evidence type="ECO:0000256" key="12">
    <source>
        <dbReference type="ARBA" id="ARBA00029909"/>
    </source>
</evidence>
<keyword evidence="11 16" id="KW-0539">Nucleus</keyword>
<dbReference type="Gene3D" id="3.30.470.30">
    <property type="entry name" value="DNA ligase/mRNA capping enzyme"/>
    <property type="match status" value="1"/>
</dbReference>
<dbReference type="OrthoDB" id="200924at2759"/>
<feature type="domain" description="mRNA capping enzyme C-terminal" evidence="19">
    <location>
        <begin position="265"/>
        <end position="409"/>
    </location>
</feature>
<evidence type="ECO:0000313" key="20">
    <source>
        <dbReference type="EMBL" id="SSD61258.1"/>
    </source>
</evidence>
<evidence type="ECO:0000256" key="6">
    <source>
        <dbReference type="ARBA" id="ARBA00022679"/>
    </source>
</evidence>
<comment type="catalytic activity">
    <reaction evidence="14">
        <text>a 5'-end diphospho-ribonucleoside in mRNA + GTP + H(+) = a 5'-end (5'-triphosphoguanosine)-ribonucleoside in mRNA + diphosphate</text>
        <dbReference type="Rhea" id="RHEA:67012"/>
        <dbReference type="Rhea" id="RHEA-COMP:17165"/>
        <dbReference type="Rhea" id="RHEA-COMP:17166"/>
        <dbReference type="ChEBI" id="CHEBI:15378"/>
        <dbReference type="ChEBI" id="CHEBI:33019"/>
        <dbReference type="ChEBI" id="CHEBI:37565"/>
        <dbReference type="ChEBI" id="CHEBI:167616"/>
        <dbReference type="ChEBI" id="CHEBI:167617"/>
        <dbReference type="EC" id="2.7.7.50"/>
    </reaction>
    <physiologicalReaction direction="left-to-right" evidence="14">
        <dbReference type="Rhea" id="RHEA:67013"/>
    </physiologicalReaction>
</comment>
<evidence type="ECO:0000256" key="4">
    <source>
        <dbReference type="ARBA" id="ARBA00019171"/>
    </source>
</evidence>
<evidence type="ECO:0000256" key="2">
    <source>
        <dbReference type="ARBA" id="ARBA00010237"/>
    </source>
</evidence>
<dbReference type="GO" id="GO:0005525">
    <property type="term" value="F:GTP binding"/>
    <property type="evidence" value="ECO:0007669"/>
    <property type="project" value="UniProtKB-KW"/>
</dbReference>
<evidence type="ECO:0000259" key="19">
    <source>
        <dbReference type="Pfam" id="PF03919"/>
    </source>
</evidence>
<dbReference type="InterPro" id="IPR051029">
    <property type="entry name" value="mRNA_Capping_Enz/RNA_Phosphat"/>
</dbReference>
<evidence type="ECO:0000256" key="13">
    <source>
        <dbReference type="ARBA" id="ARBA00030702"/>
    </source>
</evidence>
<evidence type="ECO:0000256" key="16">
    <source>
        <dbReference type="PIRNR" id="PIRNR036959"/>
    </source>
</evidence>
<dbReference type="GO" id="GO:0005524">
    <property type="term" value="F:ATP binding"/>
    <property type="evidence" value="ECO:0007669"/>
    <property type="project" value="InterPro"/>
</dbReference>
<feature type="domain" description="mRNA capping enzyme adenylation" evidence="18">
    <location>
        <begin position="45"/>
        <end position="261"/>
    </location>
</feature>
<dbReference type="GO" id="GO:0031533">
    <property type="term" value="C:mRNA capping enzyme complex"/>
    <property type="evidence" value="ECO:0007669"/>
    <property type="project" value="InterPro"/>
</dbReference>
<dbReference type="Gene3D" id="2.40.50.140">
    <property type="entry name" value="Nucleic acid-binding proteins"/>
    <property type="match status" value="1"/>
</dbReference>
<dbReference type="EMBL" id="UFAJ01000626">
    <property type="protein sequence ID" value="SSD61258.1"/>
    <property type="molecule type" value="Genomic_DNA"/>
</dbReference>
<dbReference type="SUPFAM" id="SSF56091">
    <property type="entry name" value="DNA ligase/mRNA capping enzyme, catalytic domain"/>
    <property type="match status" value="1"/>
</dbReference>
<dbReference type="AlphaFoldDB" id="A0A376B985"/>
<dbReference type="InterPro" id="IPR013846">
    <property type="entry name" value="mRNA_cap_enzyme_C"/>
</dbReference>
<keyword evidence="10 16" id="KW-0342">GTP-binding</keyword>
<dbReference type="FunFam" id="2.40.50.140:FF:000253">
    <property type="entry name" value="mRNA-capping enzyme subunit alpha"/>
    <property type="match status" value="1"/>
</dbReference>
<accession>A0A376B985</accession>
<dbReference type="PANTHER" id="PTHR10367:SF17">
    <property type="entry name" value="MRNA-CAPPING ENZYME"/>
    <property type="match status" value="1"/>
</dbReference>
<keyword evidence="7 16" id="KW-0548">Nucleotidyltransferase</keyword>
<keyword evidence="8 16" id="KW-0547">Nucleotide-binding</keyword>
<dbReference type="GO" id="GO:0004484">
    <property type="term" value="F:mRNA guanylyltransferase activity"/>
    <property type="evidence" value="ECO:0007669"/>
    <property type="project" value="UniProtKB-EC"/>
</dbReference>
<comment type="subcellular location">
    <subcellularLocation>
        <location evidence="1 16">Nucleus</location>
    </subcellularLocation>
</comment>
<dbReference type="PIRSF" id="PIRSF036959">
    <property type="entry name" value="mRNA_cap_alpha"/>
    <property type="match status" value="1"/>
</dbReference>
<dbReference type="InterPro" id="IPR001339">
    <property type="entry name" value="mRNA_cap_enzyme_adenylation"/>
</dbReference>
<evidence type="ECO:0000313" key="21">
    <source>
        <dbReference type="Proteomes" id="UP000262825"/>
    </source>
</evidence>
<evidence type="ECO:0000256" key="3">
    <source>
        <dbReference type="ARBA" id="ARBA00012475"/>
    </source>
</evidence>
<comment type="similarity">
    <text evidence="2 16">Belongs to the eukaryotic GTase family.</text>
</comment>
<evidence type="ECO:0000256" key="7">
    <source>
        <dbReference type="ARBA" id="ARBA00022695"/>
    </source>
</evidence>
<keyword evidence="9 16" id="KW-0506">mRNA capping</keyword>
<evidence type="ECO:0000256" key="10">
    <source>
        <dbReference type="ARBA" id="ARBA00023134"/>
    </source>
</evidence>
<dbReference type="PANTHER" id="PTHR10367">
    <property type="entry name" value="MRNA-CAPPING ENZYME"/>
    <property type="match status" value="1"/>
</dbReference>
<evidence type="ECO:0000256" key="15">
    <source>
        <dbReference type="ARBA" id="ARBA00047082"/>
    </source>
</evidence>
<dbReference type="InterPro" id="IPR017075">
    <property type="entry name" value="mRNA_cap_enzyme_alpha"/>
</dbReference>
<dbReference type="Proteomes" id="UP000262825">
    <property type="component" value="Unassembled WGS sequence"/>
</dbReference>
<feature type="active site" description="N6-GMP-lysine intermediate" evidence="17">
    <location>
        <position position="68"/>
    </location>
</feature>
<keyword evidence="6 16" id="KW-0808">Transferase</keyword>
<evidence type="ECO:0000256" key="9">
    <source>
        <dbReference type="ARBA" id="ARBA00023042"/>
    </source>
</evidence>
<dbReference type="GO" id="GO:0006370">
    <property type="term" value="P:7-methylguanosine mRNA capping"/>
    <property type="evidence" value="ECO:0007669"/>
    <property type="project" value="UniProtKB-KW"/>
</dbReference>
<comment type="subunit">
    <text evidence="15">Heterodimer. The mRNA-capping enzyme is composed of two separate chains alpha and beta, respectively a mRNA guanylyltransferase and an mRNA 5'-triphosphate monophosphatase.</text>
</comment>
<sequence length="446" mass="51536">MVSIDRNAPEIPGIKQPSNVTNDLKAIISRILNSPKPLRTFLGSQPVSFQKQDIGSKLLSEDYYVCEKTDGIRVIMFLVVNPVTQEQGCFLIDRENNFFLTSGFQLPLPKHLVPPEQLKDEEGKPIKKDPLLRTFQNGTLVDGELVIQTNPQTKIKELRYLMFDCLSINGRSLVHSPTSSRLAHLGHDFYKPYFDLRVKYPEICQNFPFKLSMKQMMFSYDLVKVAKSLNNLPHVSDGLIFTPVLRPYVIGGKDQLLLKWKPEEENTVDFKLVLEIAKYYENSKKKNKTSDWYYNYDVKPLAFNLYVWQGGSDSSYKSNPDEPFNEKDLKILNNTYSKFAELTVSEEEWKKLLSLNEPINGRIVECGKDQDTGEWKLLRFRDDKLNGNHISVVQNVLESINDAVTIEDLESEAADIKKKWDNRHNKNNKNKYVDDEDDEDDILDMF</sequence>
<protein>
    <recommendedName>
        <fullName evidence="4 16">mRNA-capping enzyme subunit alpha</fullName>
        <ecNumber evidence="3 16">2.7.7.50</ecNumber>
    </recommendedName>
    <alternativeName>
        <fullName evidence="12 16">GTP--RNA guanylyltransferase</fullName>
    </alternativeName>
    <alternativeName>
        <fullName evidence="13 16">mRNA guanylyltransferase</fullName>
    </alternativeName>
</protein>
<organism evidence="20 21">
    <name type="scientific">Saccharomycodes ludwigii</name>
    <dbReference type="NCBI Taxonomy" id="36035"/>
    <lineage>
        <taxon>Eukaryota</taxon>
        <taxon>Fungi</taxon>
        <taxon>Dikarya</taxon>
        <taxon>Ascomycota</taxon>
        <taxon>Saccharomycotina</taxon>
        <taxon>Saccharomycetes</taxon>
        <taxon>Saccharomycodales</taxon>
        <taxon>Saccharomycodaceae</taxon>
        <taxon>Saccharomycodes</taxon>
    </lineage>
</organism>
<dbReference type="InterPro" id="IPR012340">
    <property type="entry name" value="NA-bd_OB-fold"/>
</dbReference>
<evidence type="ECO:0000256" key="14">
    <source>
        <dbReference type="ARBA" id="ARBA00044624"/>
    </source>
</evidence>
<evidence type="ECO:0000259" key="18">
    <source>
        <dbReference type="Pfam" id="PF01331"/>
    </source>
</evidence>
<dbReference type="Pfam" id="PF03919">
    <property type="entry name" value="mRNA_cap_C"/>
    <property type="match status" value="1"/>
</dbReference>
<dbReference type="SUPFAM" id="SSF50249">
    <property type="entry name" value="Nucleic acid-binding proteins"/>
    <property type="match status" value="1"/>
</dbReference>
<gene>
    <name evidence="20" type="ORF">SCODWIG_03019</name>
</gene>
<comment type="function">
    <text evidence="16">Second step of mRNA capping. Transfer of the GMP moiety of GTP to the 5'-end of RNA via an enzyme-GMP covalent reaction intermediate.</text>
</comment>
<dbReference type="Pfam" id="PF01331">
    <property type="entry name" value="mRNA_cap_enzyme"/>
    <property type="match status" value="1"/>
</dbReference>